<dbReference type="EMBL" id="JACHXU010000007">
    <property type="protein sequence ID" value="MBB3206677.1"/>
    <property type="molecule type" value="Genomic_DNA"/>
</dbReference>
<gene>
    <name evidence="2" type="ORF">FHS27_002489</name>
</gene>
<evidence type="ECO:0000313" key="3">
    <source>
        <dbReference type="Proteomes" id="UP000536179"/>
    </source>
</evidence>
<keyword evidence="3" id="KW-1185">Reference proteome</keyword>
<accession>A0A7W5H4R3</accession>
<comment type="caution">
    <text evidence="2">The sequence shown here is derived from an EMBL/GenBank/DDBJ whole genome shotgun (WGS) entry which is preliminary data.</text>
</comment>
<feature type="region of interest" description="Disordered" evidence="1">
    <location>
        <begin position="14"/>
        <end position="38"/>
    </location>
</feature>
<reference evidence="2 3" key="1">
    <citation type="submission" date="2020-08" db="EMBL/GenBank/DDBJ databases">
        <title>Genomic Encyclopedia of Type Strains, Phase III (KMG-III): the genomes of soil and plant-associated and newly described type strains.</title>
        <authorList>
            <person name="Whitman W."/>
        </authorList>
    </citation>
    <scope>NUCLEOTIDE SEQUENCE [LARGE SCALE GENOMIC DNA]</scope>
    <source>
        <strain evidence="2 3">CECT 8075</strain>
    </source>
</reference>
<dbReference type="AlphaFoldDB" id="A0A7W5H4R3"/>
<dbReference type="Proteomes" id="UP000536179">
    <property type="component" value="Unassembled WGS sequence"/>
</dbReference>
<sequence>MVGIAGGVNQIGGTENALAERTSEVANKTEGNRAPDRSWRSGHIAVTHDVDGVAMRIGTVVE</sequence>
<evidence type="ECO:0000313" key="2">
    <source>
        <dbReference type="EMBL" id="MBB3206677.1"/>
    </source>
</evidence>
<proteinExistence type="predicted"/>
<evidence type="ECO:0000256" key="1">
    <source>
        <dbReference type="SAM" id="MobiDB-lite"/>
    </source>
</evidence>
<protein>
    <submittedName>
        <fullName evidence="2">Uncharacterized protein</fullName>
    </submittedName>
</protein>
<organism evidence="2 3">
    <name type="scientific">Aporhodopirellula rubra</name>
    <dbReference type="NCBI Taxonomy" id="980271"/>
    <lineage>
        <taxon>Bacteria</taxon>
        <taxon>Pseudomonadati</taxon>
        <taxon>Planctomycetota</taxon>
        <taxon>Planctomycetia</taxon>
        <taxon>Pirellulales</taxon>
        <taxon>Pirellulaceae</taxon>
        <taxon>Aporhodopirellula</taxon>
    </lineage>
</organism>
<name>A0A7W5H4R3_9BACT</name>